<dbReference type="Proteomes" id="UP001601444">
    <property type="component" value="Unassembled WGS sequence"/>
</dbReference>
<keyword evidence="2" id="KW-1185">Reference proteome</keyword>
<gene>
    <name evidence="1" type="ORF">ACFYTF_13450</name>
</gene>
<organism evidence="1 2">
    <name type="scientific">Nocardia thailandica</name>
    <dbReference type="NCBI Taxonomy" id="257275"/>
    <lineage>
        <taxon>Bacteria</taxon>
        <taxon>Bacillati</taxon>
        <taxon>Actinomycetota</taxon>
        <taxon>Actinomycetes</taxon>
        <taxon>Mycobacteriales</taxon>
        <taxon>Nocardiaceae</taxon>
        <taxon>Nocardia</taxon>
    </lineage>
</organism>
<accession>A0ABW6PN50</accession>
<evidence type="ECO:0000313" key="1">
    <source>
        <dbReference type="EMBL" id="MFF0543832.1"/>
    </source>
</evidence>
<reference evidence="1 2" key="1">
    <citation type="submission" date="2024-10" db="EMBL/GenBank/DDBJ databases">
        <title>The Natural Products Discovery Center: Release of the First 8490 Sequenced Strains for Exploring Actinobacteria Biosynthetic Diversity.</title>
        <authorList>
            <person name="Kalkreuter E."/>
            <person name="Kautsar S.A."/>
            <person name="Yang D."/>
            <person name="Bader C.D."/>
            <person name="Teijaro C.N."/>
            <person name="Fluegel L."/>
            <person name="Davis C.M."/>
            <person name="Simpson J.R."/>
            <person name="Lauterbach L."/>
            <person name="Steele A.D."/>
            <person name="Gui C."/>
            <person name="Meng S."/>
            <person name="Li G."/>
            <person name="Viehrig K."/>
            <person name="Ye F."/>
            <person name="Su P."/>
            <person name="Kiefer A.F."/>
            <person name="Nichols A."/>
            <person name="Cepeda A.J."/>
            <person name="Yan W."/>
            <person name="Fan B."/>
            <person name="Jiang Y."/>
            <person name="Adhikari A."/>
            <person name="Zheng C.-J."/>
            <person name="Schuster L."/>
            <person name="Cowan T.M."/>
            <person name="Smanski M.J."/>
            <person name="Chevrette M.G."/>
            <person name="De Carvalho L.P.S."/>
            <person name="Shen B."/>
        </authorList>
    </citation>
    <scope>NUCLEOTIDE SEQUENCE [LARGE SCALE GENOMIC DNA]</scope>
    <source>
        <strain evidence="1 2">NPDC004045</strain>
    </source>
</reference>
<dbReference type="RefSeq" id="WP_387700479.1">
    <property type="nucleotide sequence ID" value="NZ_JBIAMX010000007.1"/>
</dbReference>
<sequence>MFYNGWESDHFGGKDLAALRTNRRYFPHTPWQPMVMRNPIHPEGYEEVALGEKNPRWWGCSALPSRIVVDLMLKAHRTTFHTIWSMRCRGR</sequence>
<evidence type="ECO:0000313" key="2">
    <source>
        <dbReference type="Proteomes" id="UP001601444"/>
    </source>
</evidence>
<name>A0ABW6PN50_9NOCA</name>
<dbReference type="EMBL" id="JBIAMX010000007">
    <property type="protein sequence ID" value="MFF0543832.1"/>
    <property type="molecule type" value="Genomic_DNA"/>
</dbReference>
<comment type="caution">
    <text evidence="1">The sequence shown here is derived from an EMBL/GenBank/DDBJ whole genome shotgun (WGS) entry which is preliminary data.</text>
</comment>
<protein>
    <submittedName>
        <fullName evidence="1">Uncharacterized protein</fullName>
    </submittedName>
</protein>
<proteinExistence type="predicted"/>